<accession>A0A9D2ITJ9</accession>
<dbReference type="AlphaFoldDB" id="A0A9D2ITJ9"/>
<dbReference type="Pfam" id="PF10087">
    <property type="entry name" value="DUF2325"/>
    <property type="match status" value="1"/>
</dbReference>
<proteinExistence type="inferred from homology"/>
<organism evidence="2 3">
    <name type="scientific">Candidatus Blautia faecigallinarum</name>
    <dbReference type="NCBI Taxonomy" id="2838488"/>
    <lineage>
        <taxon>Bacteria</taxon>
        <taxon>Bacillati</taxon>
        <taxon>Bacillota</taxon>
        <taxon>Clostridia</taxon>
        <taxon>Lachnospirales</taxon>
        <taxon>Lachnospiraceae</taxon>
        <taxon>Blautia</taxon>
    </lineage>
</organism>
<evidence type="ECO:0000256" key="1">
    <source>
        <dbReference type="ARBA" id="ARBA00007189"/>
    </source>
</evidence>
<comment type="caution">
    <text evidence="2">The sequence shown here is derived from an EMBL/GenBank/DDBJ whole genome shotgun (WGS) entry which is preliminary data.</text>
</comment>
<reference evidence="2" key="1">
    <citation type="journal article" date="2021" name="PeerJ">
        <title>Extensive microbial diversity within the chicken gut microbiome revealed by metagenomics and culture.</title>
        <authorList>
            <person name="Gilroy R."/>
            <person name="Ravi A."/>
            <person name="Getino M."/>
            <person name="Pursley I."/>
            <person name="Horton D.L."/>
            <person name="Alikhan N.F."/>
            <person name="Baker D."/>
            <person name="Gharbi K."/>
            <person name="Hall N."/>
            <person name="Watson M."/>
            <person name="Adriaenssens E.M."/>
            <person name="Foster-Nyarko E."/>
            <person name="Jarju S."/>
            <person name="Secka A."/>
            <person name="Antonio M."/>
            <person name="Oren A."/>
            <person name="Chaudhuri R.R."/>
            <person name="La Ragione R."/>
            <person name="Hildebrand F."/>
            <person name="Pallen M.J."/>
        </authorList>
    </citation>
    <scope>NUCLEOTIDE SEQUENCE</scope>
    <source>
        <strain evidence="2">14324</strain>
    </source>
</reference>
<sequence length="95" mass="10358">MSIVIVGGNERMVCQYEDICKGYGCKAKIFAKEKGAMKKKIGLPDLLILFTSTVSHKMVNCAVEEAKRKSIPVCRCHTSSAAALEGILRQYCTGS</sequence>
<evidence type="ECO:0000313" key="2">
    <source>
        <dbReference type="EMBL" id="HIZ22726.1"/>
    </source>
</evidence>
<name>A0A9D2ITJ9_9FIRM</name>
<protein>
    <submittedName>
        <fullName evidence="2">DUF2325 domain-containing protein</fullName>
    </submittedName>
</protein>
<dbReference type="EMBL" id="DXBU01000109">
    <property type="protein sequence ID" value="HIZ22726.1"/>
    <property type="molecule type" value="Genomic_DNA"/>
</dbReference>
<gene>
    <name evidence="2" type="ORF">IAA21_08035</name>
</gene>
<reference evidence="2" key="2">
    <citation type="submission" date="2021-04" db="EMBL/GenBank/DDBJ databases">
        <authorList>
            <person name="Gilroy R."/>
        </authorList>
    </citation>
    <scope>NUCLEOTIDE SEQUENCE</scope>
    <source>
        <strain evidence="2">14324</strain>
    </source>
</reference>
<dbReference type="Proteomes" id="UP000824041">
    <property type="component" value="Unassembled WGS sequence"/>
</dbReference>
<comment type="similarity">
    <text evidence="1">Belongs to the UPF0751 family.</text>
</comment>
<evidence type="ECO:0000313" key="3">
    <source>
        <dbReference type="Proteomes" id="UP000824041"/>
    </source>
</evidence>
<dbReference type="InterPro" id="IPR016772">
    <property type="entry name" value="UCP020408"/>
</dbReference>